<feature type="region of interest" description="Disordered" evidence="1">
    <location>
        <begin position="45"/>
        <end position="65"/>
    </location>
</feature>
<accession>A0A8T0XK38</accession>
<feature type="region of interest" description="Disordered" evidence="1">
    <location>
        <begin position="150"/>
        <end position="203"/>
    </location>
</feature>
<evidence type="ECO:0000256" key="1">
    <source>
        <dbReference type="SAM" id="MobiDB-lite"/>
    </source>
</evidence>
<evidence type="ECO:0000313" key="2">
    <source>
        <dbReference type="EMBL" id="KAG2657664.1"/>
    </source>
</evidence>
<reference evidence="2" key="1">
    <citation type="submission" date="2020-05" db="EMBL/GenBank/DDBJ databases">
        <title>WGS assembly of Panicum virgatum.</title>
        <authorList>
            <person name="Lovell J.T."/>
            <person name="Jenkins J."/>
            <person name="Shu S."/>
            <person name="Juenger T.E."/>
            <person name="Schmutz J."/>
        </authorList>
    </citation>
    <scope>NUCLEOTIDE SEQUENCE</scope>
    <source>
        <strain evidence="2">AP13</strain>
    </source>
</reference>
<dbReference type="AlphaFoldDB" id="A0A8T0XK38"/>
<keyword evidence="3" id="KW-1185">Reference proteome</keyword>
<gene>
    <name evidence="2" type="ORF">PVAP13_1KG199605</name>
</gene>
<dbReference type="Proteomes" id="UP000823388">
    <property type="component" value="Chromosome 1K"/>
</dbReference>
<evidence type="ECO:0000313" key="3">
    <source>
        <dbReference type="Proteomes" id="UP000823388"/>
    </source>
</evidence>
<sequence>MEQHAWNPCAQLHRRPITKGVTARCLDGGGRHDGGTAAALGVTPQRRRGAAGGGRCSRTMGGRGGRAGSAMLGKACGGPARGRVDVATAPLEHEGQCFLRPSVLASSGERDRGGAVRRSGGVALRQGRHGRARWRIGGVAGSGGAVLGATAEEEWRGDGGKREREPMAARSRGDGSRETDAERRQQLPRGRERAGEARVPARGSGIRGRLECAAARGRRRSLGWSARPRGGGGTVGLVASRSWCSVSHLRPKTCHAIARIRRGRATVAARGRPRWSTRGVRQPGTWHSERERGVCERAAGQSLPAPFAPFPCCAAVVGGTGGAAHTVRGKPGSTPCGAPSFRGGRWRGLQHPGGGGGARASGRRWRRSRGGRERAEQGTVQLNSRSFDPKRSGAGASRRNRAPGRPRAAPFLLPCSCPGSSPAVAPPLPPPSQRPRLGSDCGGGAPAHAPASHVGVRRDRGRSAPSTSPAPPPYGAKDPPASN</sequence>
<feature type="compositionally biased region" description="Pro residues" evidence="1">
    <location>
        <begin position="424"/>
        <end position="433"/>
    </location>
</feature>
<organism evidence="2 3">
    <name type="scientific">Panicum virgatum</name>
    <name type="common">Blackwell switchgrass</name>
    <dbReference type="NCBI Taxonomy" id="38727"/>
    <lineage>
        <taxon>Eukaryota</taxon>
        <taxon>Viridiplantae</taxon>
        <taxon>Streptophyta</taxon>
        <taxon>Embryophyta</taxon>
        <taxon>Tracheophyta</taxon>
        <taxon>Spermatophyta</taxon>
        <taxon>Magnoliopsida</taxon>
        <taxon>Liliopsida</taxon>
        <taxon>Poales</taxon>
        <taxon>Poaceae</taxon>
        <taxon>PACMAD clade</taxon>
        <taxon>Panicoideae</taxon>
        <taxon>Panicodae</taxon>
        <taxon>Paniceae</taxon>
        <taxon>Panicinae</taxon>
        <taxon>Panicum</taxon>
        <taxon>Panicum sect. Hiantes</taxon>
    </lineage>
</organism>
<proteinExistence type="predicted"/>
<dbReference type="EMBL" id="CM029037">
    <property type="protein sequence ID" value="KAG2657664.1"/>
    <property type="molecule type" value="Genomic_DNA"/>
</dbReference>
<feature type="compositionally biased region" description="Gly residues" evidence="1">
    <location>
        <begin position="50"/>
        <end position="65"/>
    </location>
</feature>
<comment type="caution">
    <text evidence="2">The sequence shown here is derived from an EMBL/GenBank/DDBJ whole genome shotgun (WGS) entry which is preliminary data.</text>
</comment>
<feature type="region of interest" description="Disordered" evidence="1">
    <location>
        <begin position="324"/>
        <end position="407"/>
    </location>
</feature>
<name>A0A8T0XK38_PANVG</name>
<feature type="compositionally biased region" description="Basic and acidic residues" evidence="1">
    <location>
        <begin position="153"/>
        <end position="196"/>
    </location>
</feature>
<protein>
    <submittedName>
        <fullName evidence="2">Uncharacterized protein</fullName>
    </submittedName>
</protein>
<feature type="region of interest" description="Disordered" evidence="1">
    <location>
        <begin position="420"/>
        <end position="483"/>
    </location>
</feature>